<feature type="region of interest" description="Disordered" evidence="1">
    <location>
        <begin position="88"/>
        <end position="287"/>
    </location>
</feature>
<feature type="region of interest" description="Disordered" evidence="1">
    <location>
        <begin position="1"/>
        <end position="21"/>
    </location>
</feature>
<evidence type="ECO:0000313" key="3">
    <source>
        <dbReference type="Proteomes" id="UP000703661"/>
    </source>
</evidence>
<organism evidence="2 3">
    <name type="scientific">Entomortierella chlamydospora</name>
    <dbReference type="NCBI Taxonomy" id="101097"/>
    <lineage>
        <taxon>Eukaryota</taxon>
        <taxon>Fungi</taxon>
        <taxon>Fungi incertae sedis</taxon>
        <taxon>Mucoromycota</taxon>
        <taxon>Mortierellomycotina</taxon>
        <taxon>Mortierellomycetes</taxon>
        <taxon>Mortierellales</taxon>
        <taxon>Mortierellaceae</taxon>
        <taxon>Entomortierella</taxon>
    </lineage>
</organism>
<evidence type="ECO:0000313" key="2">
    <source>
        <dbReference type="EMBL" id="KAF9997550.1"/>
    </source>
</evidence>
<proteinExistence type="predicted"/>
<dbReference type="AlphaFoldDB" id="A0A9P6MFW3"/>
<keyword evidence="3" id="KW-1185">Reference proteome</keyword>
<feature type="compositionally biased region" description="Acidic residues" evidence="1">
    <location>
        <begin position="113"/>
        <end position="123"/>
    </location>
</feature>
<accession>A0A9P6MFW3</accession>
<feature type="non-terminal residue" evidence="2">
    <location>
        <position position="287"/>
    </location>
</feature>
<dbReference type="EMBL" id="JAAAID010003496">
    <property type="protein sequence ID" value="KAF9997550.1"/>
    <property type="molecule type" value="Genomic_DNA"/>
</dbReference>
<sequence>QNKRTLLNHDEGDDDDQDSSTPIAAIASFSCLQSAKGKEKIEIQDKYFASKTSRVEDEEEVNITTTTPDMLWSPFANKDSVLVLGDWNDEDSKDVHDDDDDFWPDKSYGNTDSSEDEYADETEIGGTCFGIVPVMRQVRPTADTPKGLARGSSSSSSNHSGSGHSRVVSSSGCGIPGASHDRAISGETITHSDSGIPGTYSTSSSNGTTTTANNVLQEMKRVQKIFSGSGRSGEKGSFKRVRSCSKTSGKGYKGQLSDPDDDDDSSPDLRDSEDDDAPNIDLIRRKD</sequence>
<comment type="caution">
    <text evidence="2">The sequence shown here is derived from an EMBL/GenBank/DDBJ whole genome shotgun (WGS) entry which is preliminary data.</text>
</comment>
<name>A0A9P6MFW3_9FUNG</name>
<dbReference type="Proteomes" id="UP000703661">
    <property type="component" value="Unassembled WGS sequence"/>
</dbReference>
<protein>
    <submittedName>
        <fullName evidence="2">Uncharacterized protein</fullName>
    </submittedName>
</protein>
<reference evidence="2" key="1">
    <citation type="journal article" date="2020" name="Fungal Divers.">
        <title>Resolving the Mortierellaceae phylogeny through synthesis of multi-gene phylogenetics and phylogenomics.</title>
        <authorList>
            <person name="Vandepol N."/>
            <person name="Liber J."/>
            <person name="Desiro A."/>
            <person name="Na H."/>
            <person name="Kennedy M."/>
            <person name="Barry K."/>
            <person name="Grigoriev I.V."/>
            <person name="Miller A.N."/>
            <person name="O'Donnell K."/>
            <person name="Stajich J.E."/>
            <person name="Bonito G."/>
        </authorList>
    </citation>
    <scope>NUCLEOTIDE SEQUENCE</scope>
    <source>
        <strain evidence="2">NRRL 2769</strain>
    </source>
</reference>
<feature type="compositionally biased region" description="Acidic residues" evidence="1">
    <location>
        <begin position="258"/>
        <end position="278"/>
    </location>
</feature>
<feature type="compositionally biased region" description="Low complexity" evidence="1">
    <location>
        <begin position="199"/>
        <end position="211"/>
    </location>
</feature>
<gene>
    <name evidence="2" type="ORF">BGZ80_006969</name>
</gene>
<feature type="compositionally biased region" description="Low complexity" evidence="1">
    <location>
        <begin position="150"/>
        <end position="172"/>
    </location>
</feature>
<evidence type="ECO:0000256" key="1">
    <source>
        <dbReference type="SAM" id="MobiDB-lite"/>
    </source>
</evidence>
<feature type="compositionally biased region" description="Acidic residues" evidence="1">
    <location>
        <begin position="88"/>
        <end position="102"/>
    </location>
</feature>